<evidence type="ECO:0000313" key="2">
    <source>
        <dbReference type="EMBL" id="OJT08242.1"/>
    </source>
</evidence>
<accession>A0A1M2VL18</accession>
<dbReference type="Proteomes" id="UP000184267">
    <property type="component" value="Unassembled WGS sequence"/>
</dbReference>
<keyword evidence="1" id="KW-1133">Transmembrane helix</keyword>
<evidence type="ECO:0000256" key="1">
    <source>
        <dbReference type="SAM" id="Phobius"/>
    </source>
</evidence>
<dbReference type="Gene3D" id="3.40.50.11350">
    <property type="match status" value="1"/>
</dbReference>
<keyword evidence="1" id="KW-0472">Membrane</keyword>
<proteinExistence type="predicted"/>
<gene>
    <name evidence="2" type="ORF">TRAPUB_852</name>
</gene>
<feature type="transmembrane region" description="Helical" evidence="1">
    <location>
        <begin position="64"/>
        <end position="83"/>
    </location>
</feature>
<evidence type="ECO:0000313" key="3">
    <source>
        <dbReference type="Proteomes" id="UP000184267"/>
    </source>
</evidence>
<dbReference type="CDD" id="cd11296">
    <property type="entry name" value="O-FucT_like"/>
    <property type="match status" value="1"/>
</dbReference>
<sequence length="492" mass="54787">MALLLTPAKWVMDLLPRRARAADSYYERLPGAAAGPSKARSPGSQGVLARVCHILLVRRRARTCFVLLGTLAGVAVAVLLYIFTIPLPPLYSRFHEAELDLRQHDSSLPFPEGKHGKFLWVANHASKCGWGNAMQELFLNAYLAYRSDRAFVFDNYTWSRDEGDYSLYNLKPIPSRIPLTALIRGPIVGGAFPKSDHTPRAVTPEYFYETCKDREIIGSYAVNGPLADASAETLIQAWTQRMAPHRCVEVELTPPEVFDEHLFADARRLLDVWPQFSQSPIVQNFSWSTLVELAFDTNRHIISPSLSPLAPPLSAAPLADGLARYTLTPWLLALHIRRGDFGGHCFDVLARRTIGYTGFNSFPALPDRWDLPADASAREKNALYGRHCFPDIDGIVQRVEEVRATPQGRGLTDVYIMTNGSPGWVGRLKAALRRKHAWASIASSKDLLLTPEQKYVAQAVDMLVAQQAQVFIGNGTQRGIGNTRRLLALLYI</sequence>
<reference evidence="2 3" key="1">
    <citation type="submission" date="2016-10" db="EMBL/GenBank/DDBJ databases">
        <title>Genome sequence of the basidiomycete white-rot fungus Trametes pubescens.</title>
        <authorList>
            <person name="Makela M.R."/>
            <person name="Granchi Z."/>
            <person name="Peng M."/>
            <person name="De Vries R.P."/>
            <person name="Grigoriev I."/>
            <person name="Riley R."/>
            <person name="Hilden K."/>
        </authorList>
    </citation>
    <scope>NUCLEOTIDE SEQUENCE [LARGE SCALE GENOMIC DNA]</scope>
    <source>
        <strain evidence="2 3">FBCC735</strain>
    </source>
</reference>
<keyword evidence="1" id="KW-0812">Transmembrane</keyword>
<dbReference type="OrthoDB" id="2559662at2759"/>
<dbReference type="STRING" id="154538.A0A1M2VL18"/>
<dbReference type="OMA" id="HASKCGW"/>
<keyword evidence="3" id="KW-1185">Reference proteome</keyword>
<dbReference type="AlphaFoldDB" id="A0A1M2VL18"/>
<name>A0A1M2VL18_TRAPU</name>
<organism evidence="2 3">
    <name type="scientific">Trametes pubescens</name>
    <name type="common">White-rot fungus</name>
    <dbReference type="NCBI Taxonomy" id="154538"/>
    <lineage>
        <taxon>Eukaryota</taxon>
        <taxon>Fungi</taxon>
        <taxon>Dikarya</taxon>
        <taxon>Basidiomycota</taxon>
        <taxon>Agaricomycotina</taxon>
        <taxon>Agaricomycetes</taxon>
        <taxon>Polyporales</taxon>
        <taxon>Polyporaceae</taxon>
        <taxon>Trametes</taxon>
    </lineage>
</organism>
<comment type="caution">
    <text evidence="2">The sequence shown here is derived from an EMBL/GenBank/DDBJ whole genome shotgun (WGS) entry which is preliminary data.</text>
</comment>
<protein>
    <submittedName>
        <fullName evidence="2">Uncharacterized protein</fullName>
    </submittedName>
</protein>
<dbReference type="EMBL" id="MNAD01001067">
    <property type="protein sequence ID" value="OJT08242.1"/>
    <property type="molecule type" value="Genomic_DNA"/>
</dbReference>